<dbReference type="InterPro" id="IPR015943">
    <property type="entry name" value="WD40/YVTN_repeat-like_dom_sf"/>
</dbReference>
<keyword evidence="6" id="KW-0472">Membrane</keyword>
<dbReference type="SUPFAM" id="SSF81296">
    <property type="entry name" value="E set domains"/>
    <property type="match status" value="2"/>
</dbReference>
<proteinExistence type="predicted"/>
<dbReference type="GO" id="GO:0005886">
    <property type="term" value="C:plasma membrane"/>
    <property type="evidence" value="ECO:0007669"/>
    <property type="project" value="TreeGrafter"/>
</dbReference>
<evidence type="ECO:0000256" key="7">
    <source>
        <dbReference type="ARBA" id="ARBA00023157"/>
    </source>
</evidence>
<name>A0AAV4CNF5_9GAST</name>
<evidence type="ECO:0000313" key="12">
    <source>
        <dbReference type="Proteomes" id="UP000735302"/>
    </source>
</evidence>
<evidence type="ECO:0000256" key="3">
    <source>
        <dbReference type="ARBA" id="ARBA00022729"/>
    </source>
</evidence>
<dbReference type="PANTHER" id="PTHR22625">
    <property type="entry name" value="PLEXIN"/>
    <property type="match status" value="1"/>
</dbReference>
<evidence type="ECO:0000256" key="1">
    <source>
        <dbReference type="ARBA" id="ARBA00004167"/>
    </source>
</evidence>
<evidence type="ECO:0000256" key="6">
    <source>
        <dbReference type="ARBA" id="ARBA00023136"/>
    </source>
</evidence>
<dbReference type="GO" id="GO:0030334">
    <property type="term" value="P:regulation of cell migration"/>
    <property type="evidence" value="ECO:0007669"/>
    <property type="project" value="TreeGrafter"/>
</dbReference>
<keyword evidence="12" id="KW-1185">Reference proteome</keyword>
<dbReference type="InterPro" id="IPR013783">
    <property type="entry name" value="Ig-like_fold"/>
</dbReference>
<dbReference type="AlphaFoldDB" id="A0AAV4CNF5"/>
<evidence type="ECO:0000256" key="2">
    <source>
        <dbReference type="ARBA" id="ARBA00022692"/>
    </source>
</evidence>
<evidence type="ECO:0000256" key="9">
    <source>
        <dbReference type="PROSITE-ProRule" id="PRU00352"/>
    </source>
</evidence>
<dbReference type="InterPro" id="IPR002909">
    <property type="entry name" value="IPT_dom"/>
</dbReference>
<dbReference type="InterPro" id="IPR014756">
    <property type="entry name" value="Ig_E-set"/>
</dbReference>
<evidence type="ECO:0000256" key="5">
    <source>
        <dbReference type="ARBA" id="ARBA00022989"/>
    </source>
</evidence>
<dbReference type="PANTHER" id="PTHR22625:SF70">
    <property type="entry name" value="PLEXIN A, ISOFORM A"/>
    <property type="match status" value="1"/>
</dbReference>
<keyword evidence="2" id="KW-0812">Transmembrane</keyword>
<feature type="domain" description="Sema" evidence="10">
    <location>
        <begin position="1"/>
        <end position="235"/>
    </location>
</feature>
<sequence>MTKGKEYPLLTSAVLGFSDIQLNLSTERTPVLFAAFGAARKSSSRRADARLGGAVCVFTIHTLNKELNFAVQLCNHANNLAQPASWIKGAKDKCVFSSKSGQQCSSDPDNPCVQGVTVNSIKALVGFHKTAVCTLWTYTPRLFSASSSLSYQKMSLFLLTLDGLISKIILSMTKKRDDITIKEGNAGISEYHKLNVDLLTINGTWNGQPLPVGATDGSSAFMYVSNGHKVLSLSLDYCRQFQTCEMCVASGPCLWCPAERSCLGEESTGTQCRTTESNTCPPRLDSFQPTSVPTDGGSVLTLYGNQLGTITDEYSKVVVSICDQPCDNVKAKGTNITCTVRKKCSSCQDSCRVNVSVDIRSLPSKYNLTGGSRLTYVNPEVSEFFPEYGPVSGRTQVSLKGQHLDSGRDTTVKIAGTDCEIVSRHESVILCNVVGNKESKPGCGSVDLTIDNFHTNESQVNYCLRPDPIIQSIAPLRSIESGGIIITINGFYLDSATSFSLELHTPLDGQDDDEILLQPLGQQMRLLGVPVLKGIGWRT</sequence>
<keyword evidence="8" id="KW-0325">Glycoprotein</keyword>
<keyword evidence="5" id="KW-1133">Transmembrane helix</keyword>
<dbReference type="GO" id="GO:0008360">
    <property type="term" value="P:regulation of cell shape"/>
    <property type="evidence" value="ECO:0007669"/>
    <property type="project" value="TreeGrafter"/>
</dbReference>
<dbReference type="Pfam" id="PF01833">
    <property type="entry name" value="TIG"/>
    <property type="match status" value="2"/>
</dbReference>
<dbReference type="EMBL" id="BLXT01006766">
    <property type="protein sequence ID" value="GFO33329.1"/>
    <property type="molecule type" value="Genomic_DNA"/>
</dbReference>
<dbReference type="InterPro" id="IPR036352">
    <property type="entry name" value="Semap_dom_sf"/>
</dbReference>
<dbReference type="CDD" id="cd00603">
    <property type="entry name" value="IPT_PCSR"/>
    <property type="match status" value="1"/>
</dbReference>
<evidence type="ECO:0000256" key="8">
    <source>
        <dbReference type="ARBA" id="ARBA00023180"/>
    </source>
</evidence>
<reference evidence="11 12" key="1">
    <citation type="journal article" date="2021" name="Elife">
        <title>Chloroplast acquisition without the gene transfer in kleptoplastic sea slugs, Plakobranchus ocellatus.</title>
        <authorList>
            <person name="Maeda T."/>
            <person name="Takahashi S."/>
            <person name="Yoshida T."/>
            <person name="Shimamura S."/>
            <person name="Takaki Y."/>
            <person name="Nagai Y."/>
            <person name="Toyoda A."/>
            <person name="Suzuki Y."/>
            <person name="Arimoto A."/>
            <person name="Ishii H."/>
            <person name="Satoh N."/>
            <person name="Nishiyama T."/>
            <person name="Hasebe M."/>
            <person name="Maruyama T."/>
            <person name="Minagawa J."/>
            <person name="Obokata J."/>
            <person name="Shigenobu S."/>
        </authorList>
    </citation>
    <scope>NUCLEOTIDE SEQUENCE [LARGE SCALE GENOMIC DNA]</scope>
</reference>
<protein>
    <submittedName>
        <fullName evidence="11">Hepatocyte growth factor receptor-like</fullName>
    </submittedName>
</protein>
<dbReference type="Gene3D" id="2.130.10.10">
    <property type="entry name" value="YVTN repeat-like/Quinoprotein amine dehydrogenase"/>
    <property type="match status" value="1"/>
</dbReference>
<dbReference type="GO" id="GO:0097374">
    <property type="term" value="P:sensory neuron axon guidance"/>
    <property type="evidence" value="ECO:0007669"/>
    <property type="project" value="TreeGrafter"/>
</dbReference>
<keyword evidence="7" id="KW-1015">Disulfide bond</keyword>
<evidence type="ECO:0000313" key="11">
    <source>
        <dbReference type="EMBL" id="GFO33329.1"/>
    </source>
</evidence>
<dbReference type="InterPro" id="IPR031148">
    <property type="entry name" value="Plexin"/>
</dbReference>
<keyword evidence="4" id="KW-0677">Repeat</keyword>
<dbReference type="GO" id="GO:0050772">
    <property type="term" value="P:positive regulation of axonogenesis"/>
    <property type="evidence" value="ECO:0007669"/>
    <property type="project" value="TreeGrafter"/>
</dbReference>
<dbReference type="SMART" id="SM00423">
    <property type="entry name" value="PSI"/>
    <property type="match status" value="1"/>
</dbReference>
<gene>
    <name evidence="11" type="ORF">PoB_005983400</name>
</gene>
<dbReference type="SMART" id="SM00429">
    <property type="entry name" value="IPT"/>
    <property type="match status" value="3"/>
</dbReference>
<comment type="subcellular location">
    <subcellularLocation>
        <location evidence="1">Membrane</location>
        <topology evidence="1">Single-pass membrane protein</topology>
    </subcellularLocation>
</comment>
<keyword evidence="3" id="KW-0732">Signal</keyword>
<dbReference type="SUPFAM" id="SSF101912">
    <property type="entry name" value="Sema domain"/>
    <property type="match status" value="1"/>
</dbReference>
<comment type="caution">
    <text evidence="9">Lacks conserved residue(s) required for the propagation of feature annotation.</text>
</comment>
<evidence type="ECO:0000256" key="4">
    <source>
        <dbReference type="ARBA" id="ARBA00022737"/>
    </source>
</evidence>
<evidence type="ECO:0000259" key="10">
    <source>
        <dbReference type="PROSITE" id="PS51004"/>
    </source>
</evidence>
<organism evidence="11 12">
    <name type="scientific">Plakobranchus ocellatus</name>
    <dbReference type="NCBI Taxonomy" id="259542"/>
    <lineage>
        <taxon>Eukaryota</taxon>
        <taxon>Metazoa</taxon>
        <taxon>Spiralia</taxon>
        <taxon>Lophotrochozoa</taxon>
        <taxon>Mollusca</taxon>
        <taxon>Gastropoda</taxon>
        <taxon>Heterobranchia</taxon>
        <taxon>Euthyneura</taxon>
        <taxon>Panpulmonata</taxon>
        <taxon>Sacoglossa</taxon>
        <taxon>Placobranchoidea</taxon>
        <taxon>Plakobranchidae</taxon>
        <taxon>Plakobranchus</taxon>
    </lineage>
</organism>
<comment type="caution">
    <text evidence="11">The sequence shown here is derived from an EMBL/GenBank/DDBJ whole genome shotgun (WGS) entry which is preliminary data.</text>
</comment>
<dbReference type="Proteomes" id="UP000735302">
    <property type="component" value="Unassembled WGS sequence"/>
</dbReference>
<dbReference type="GO" id="GO:0017154">
    <property type="term" value="F:semaphorin receptor activity"/>
    <property type="evidence" value="ECO:0007669"/>
    <property type="project" value="InterPro"/>
</dbReference>
<accession>A0AAV4CNF5</accession>
<keyword evidence="11" id="KW-0675">Receptor</keyword>
<dbReference type="GO" id="GO:0002116">
    <property type="term" value="C:semaphorin receptor complex"/>
    <property type="evidence" value="ECO:0007669"/>
    <property type="project" value="TreeGrafter"/>
</dbReference>
<dbReference type="InterPro" id="IPR001627">
    <property type="entry name" value="Semap_dom"/>
</dbReference>
<dbReference type="Gene3D" id="2.60.40.10">
    <property type="entry name" value="Immunoglobulins"/>
    <property type="match status" value="2"/>
</dbReference>
<dbReference type="InterPro" id="IPR016201">
    <property type="entry name" value="PSI"/>
</dbReference>
<dbReference type="GO" id="GO:0008045">
    <property type="term" value="P:motor neuron axon guidance"/>
    <property type="evidence" value="ECO:0007669"/>
    <property type="project" value="TreeGrafter"/>
</dbReference>
<dbReference type="PROSITE" id="PS51004">
    <property type="entry name" value="SEMA"/>
    <property type="match status" value="1"/>
</dbReference>
<dbReference type="GO" id="GO:0007162">
    <property type="term" value="P:negative regulation of cell adhesion"/>
    <property type="evidence" value="ECO:0007669"/>
    <property type="project" value="TreeGrafter"/>
</dbReference>